<dbReference type="EMBL" id="CAJNOJ010000165">
    <property type="protein sequence ID" value="CAF1229882.1"/>
    <property type="molecule type" value="Genomic_DNA"/>
</dbReference>
<dbReference type="Gene3D" id="3.30.70.100">
    <property type="match status" value="1"/>
</dbReference>
<evidence type="ECO:0008006" key="4">
    <source>
        <dbReference type="Google" id="ProtNLM"/>
    </source>
</evidence>
<name>A0A813ZIF5_ADIRI</name>
<accession>A0A813ZIF5</accession>
<dbReference type="Proteomes" id="UP000663828">
    <property type="component" value="Unassembled WGS sequence"/>
</dbReference>
<evidence type="ECO:0000313" key="1">
    <source>
        <dbReference type="EMBL" id="CAF0899309.1"/>
    </source>
</evidence>
<dbReference type="OrthoDB" id="9978445at2759"/>
<sequence length="240" mass="27693">MAFLLHVEFDANSEVKANGMLQCLAGMANIVRRDHPEVYTYIFRRDNESKTKLVFTEIYGTEQVFLDHAKDPEFTKLYQQAFDPSSGKSRKELCLRNDLNQALMPITASILDHYLHVTYVQIQQGFLHRIPIDKGNEDSLIVCNGCDKNAYELFNELFTCVTCVTFEESDENRQLIAIITKFSNEKKAVPDTKSIINVVELVCENEDIAEKFKNIVQQYFQVQSLHVQSIYSGYIHHRPL</sequence>
<protein>
    <recommendedName>
        <fullName evidence="4">ABM domain-containing protein</fullName>
    </recommendedName>
</protein>
<proteinExistence type="predicted"/>
<gene>
    <name evidence="2" type="ORF">EDS130_LOCUS26874</name>
    <name evidence="1" type="ORF">XAT740_LOCUS7935</name>
</gene>
<reference evidence="1" key="1">
    <citation type="submission" date="2021-02" db="EMBL/GenBank/DDBJ databases">
        <authorList>
            <person name="Nowell W R."/>
        </authorList>
    </citation>
    <scope>NUCLEOTIDE SEQUENCE</scope>
</reference>
<dbReference type="Proteomes" id="UP000663852">
    <property type="component" value="Unassembled WGS sequence"/>
</dbReference>
<comment type="caution">
    <text evidence="1">The sequence shown here is derived from an EMBL/GenBank/DDBJ whole genome shotgun (WGS) entry which is preliminary data.</text>
</comment>
<dbReference type="AlphaFoldDB" id="A0A813ZIF5"/>
<dbReference type="EMBL" id="CAJNOR010000387">
    <property type="protein sequence ID" value="CAF0899309.1"/>
    <property type="molecule type" value="Genomic_DNA"/>
</dbReference>
<keyword evidence="3" id="KW-1185">Reference proteome</keyword>
<organism evidence="1 3">
    <name type="scientific">Adineta ricciae</name>
    <name type="common">Rotifer</name>
    <dbReference type="NCBI Taxonomy" id="249248"/>
    <lineage>
        <taxon>Eukaryota</taxon>
        <taxon>Metazoa</taxon>
        <taxon>Spiralia</taxon>
        <taxon>Gnathifera</taxon>
        <taxon>Rotifera</taxon>
        <taxon>Eurotatoria</taxon>
        <taxon>Bdelloidea</taxon>
        <taxon>Adinetida</taxon>
        <taxon>Adinetidae</taxon>
        <taxon>Adineta</taxon>
    </lineage>
</organism>
<evidence type="ECO:0000313" key="2">
    <source>
        <dbReference type="EMBL" id="CAF1229882.1"/>
    </source>
</evidence>
<evidence type="ECO:0000313" key="3">
    <source>
        <dbReference type="Proteomes" id="UP000663828"/>
    </source>
</evidence>